<gene>
    <name evidence="8" type="primary">dpnA_2</name>
    <name evidence="8" type="ORF">BN961_00335</name>
</gene>
<dbReference type="GO" id="GO:0003677">
    <property type="term" value="F:DNA binding"/>
    <property type="evidence" value="ECO:0007669"/>
    <property type="project" value="InterPro"/>
</dbReference>
<dbReference type="InterPro" id="IPR003115">
    <property type="entry name" value="ParB_N"/>
</dbReference>
<name>A0A090MMS0_AFIFE</name>
<evidence type="ECO:0000313" key="9">
    <source>
        <dbReference type="Proteomes" id="UP000035762"/>
    </source>
</evidence>
<dbReference type="AlphaFoldDB" id="A0A090MMS0"/>
<evidence type="ECO:0000256" key="1">
    <source>
        <dbReference type="ARBA" id="ARBA00006594"/>
    </source>
</evidence>
<evidence type="ECO:0000256" key="5">
    <source>
        <dbReference type="RuleBase" id="RU362026"/>
    </source>
</evidence>
<reference evidence="8 9" key="1">
    <citation type="journal article" date="2014" name="Genome Announc.">
        <title>Genome Sequence of Afipia felis Strain 76713, Isolated in Hospital Water Using an Amoeba Co-Culture Procedure.</title>
        <authorList>
            <person name="Benamar S."/>
            <person name="La Scola B."/>
            <person name="Croce O."/>
        </authorList>
    </citation>
    <scope>NUCLEOTIDE SEQUENCE [LARGE SCALE GENOMIC DNA]</scope>
    <source>
        <strain evidence="8 9">76713</strain>
    </source>
</reference>
<feature type="region of interest" description="Disordered" evidence="6">
    <location>
        <begin position="1"/>
        <end position="25"/>
    </location>
</feature>
<proteinExistence type="inferred from homology"/>
<evidence type="ECO:0000256" key="2">
    <source>
        <dbReference type="ARBA" id="ARBA00022603"/>
    </source>
</evidence>
<dbReference type="STRING" id="1035.BN961_00335"/>
<keyword evidence="9" id="KW-1185">Reference proteome</keyword>
<dbReference type="PIRSF" id="PIRSF036758">
    <property type="entry name" value="Aden_M_ParB"/>
    <property type="match status" value="1"/>
</dbReference>
<evidence type="ECO:0000313" key="8">
    <source>
        <dbReference type="EMBL" id="CEG06954.1"/>
    </source>
</evidence>
<keyword evidence="2 8" id="KW-0489">Methyltransferase</keyword>
<dbReference type="GO" id="GO:0007059">
    <property type="term" value="P:chromosome segregation"/>
    <property type="evidence" value="ECO:0007669"/>
    <property type="project" value="TreeGrafter"/>
</dbReference>
<dbReference type="PROSITE" id="PS00092">
    <property type="entry name" value="N6_MTASE"/>
    <property type="match status" value="1"/>
</dbReference>
<comment type="catalytic activity">
    <reaction evidence="4">
        <text>a 2'-deoxyadenosine in DNA + S-adenosyl-L-methionine = an N(6)-methyl-2'-deoxyadenosine in DNA + S-adenosyl-L-homocysteine + H(+)</text>
        <dbReference type="Rhea" id="RHEA:15197"/>
        <dbReference type="Rhea" id="RHEA-COMP:12418"/>
        <dbReference type="Rhea" id="RHEA-COMP:12419"/>
        <dbReference type="ChEBI" id="CHEBI:15378"/>
        <dbReference type="ChEBI" id="CHEBI:57856"/>
        <dbReference type="ChEBI" id="CHEBI:59789"/>
        <dbReference type="ChEBI" id="CHEBI:90615"/>
        <dbReference type="ChEBI" id="CHEBI:90616"/>
        <dbReference type="EC" id="2.1.1.72"/>
    </reaction>
</comment>
<dbReference type="PANTHER" id="PTHR33375">
    <property type="entry name" value="CHROMOSOME-PARTITIONING PROTEIN PARB-RELATED"/>
    <property type="match status" value="1"/>
</dbReference>
<dbReference type="SUPFAM" id="SSF53335">
    <property type="entry name" value="S-adenosyl-L-methionine-dependent methyltransferases"/>
    <property type="match status" value="1"/>
</dbReference>
<comment type="similarity">
    <text evidence="1 5">Belongs to the N(4)/N(6)-methyltransferase family.</text>
</comment>
<dbReference type="RefSeq" id="WP_048756824.1">
    <property type="nucleotide sequence ID" value="NZ_CCAZ020000001.1"/>
</dbReference>
<dbReference type="Proteomes" id="UP000035762">
    <property type="component" value="Unassembled WGS sequence"/>
</dbReference>
<organism evidence="8 9">
    <name type="scientific">Afipia felis</name>
    <name type="common">Cat scratch disease bacillus</name>
    <dbReference type="NCBI Taxonomy" id="1035"/>
    <lineage>
        <taxon>Bacteria</taxon>
        <taxon>Pseudomonadati</taxon>
        <taxon>Pseudomonadota</taxon>
        <taxon>Alphaproteobacteria</taxon>
        <taxon>Hyphomicrobiales</taxon>
        <taxon>Nitrobacteraceae</taxon>
        <taxon>Afipia</taxon>
    </lineage>
</organism>
<dbReference type="InterPro" id="IPR002052">
    <property type="entry name" value="DNA_methylase_N6_adenine_CS"/>
</dbReference>
<evidence type="ECO:0000256" key="4">
    <source>
        <dbReference type="ARBA" id="ARBA00047942"/>
    </source>
</evidence>
<protein>
    <recommendedName>
        <fullName evidence="5">Methyltransferase</fullName>
        <ecNumber evidence="5">2.1.1.-</ecNumber>
    </recommendedName>
</protein>
<dbReference type="PANTHER" id="PTHR33375:SF1">
    <property type="entry name" value="CHROMOSOME-PARTITIONING PROTEIN PARB-RELATED"/>
    <property type="match status" value="1"/>
</dbReference>
<dbReference type="Pfam" id="PF01555">
    <property type="entry name" value="N6_N4_Mtase"/>
    <property type="match status" value="1"/>
</dbReference>
<dbReference type="SUPFAM" id="SSF110849">
    <property type="entry name" value="ParB/Sulfiredoxin"/>
    <property type="match status" value="1"/>
</dbReference>
<comment type="caution">
    <text evidence="8">The sequence shown here is derived from an EMBL/GenBank/DDBJ whole genome shotgun (WGS) entry which is preliminary data.</text>
</comment>
<dbReference type="InterPro" id="IPR001091">
    <property type="entry name" value="RM_Methyltransferase"/>
</dbReference>
<dbReference type="EMBL" id="CCAZ020000001">
    <property type="protein sequence ID" value="CEG06954.1"/>
    <property type="molecule type" value="Genomic_DNA"/>
</dbReference>
<dbReference type="OrthoDB" id="7806498at2"/>
<accession>A0A090MMS0</accession>
<evidence type="ECO:0000256" key="3">
    <source>
        <dbReference type="ARBA" id="ARBA00022679"/>
    </source>
</evidence>
<feature type="domain" description="ParB-like N-terminal" evidence="7">
    <location>
        <begin position="7"/>
        <end position="93"/>
    </location>
</feature>
<dbReference type="InterPro" id="IPR002941">
    <property type="entry name" value="DNA_methylase_N4/N6"/>
</dbReference>
<evidence type="ECO:0000259" key="7">
    <source>
        <dbReference type="SMART" id="SM00470"/>
    </source>
</evidence>
<dbReference type="GO" id="GO:0005694">
    <property type="term" value="C:chromosome"/>
    <property type="evidence" value="ECO:0007669"/>
    <property type="project" value="TreeGrafter"/>
</dbReference>
<dbReference type="InterPro" id="IPR029063">
    <property type="entry name" value="SAM-dependent_MTases_sf"/>
</dbReference>
<keyword evidence="3" id="KW-0808">Transferase</keyword>
<evidence type="ECO:0000256" key="6">
    <source>
        <dbReference type="SAM" id="MobiDB-lite"/>
    </source>
</evidence>
<dbReference type="GO" id="GO:0045881">
    <property type="term" value="P:positive regulation of sporulation resulting in formation of a cellular spore"/>
    <property type="evidence" value="ECO:0007669"/>
    <property type="project" value="TreeGrafter"/>
</dbReference>
<dbReference type="CDD" id="cd16403">
    <property type="entry name" value="ParB_N_like_MT"/>
    <property type="match status" value="1"/>
</dbReference>
<sequence>MKIPSIKTSPINDLKPSKRNARTHSTKQVEQIANSLLQFDVTSPIIADEDNTIIAGHGRWLAAKRLGWPTFPVITVSGLNEVEKRALALADNKIAANAGWDADLLAKELGELAPLLSECNLDISITGFAAAEIDVLMVDNVDPEQDPLDQIVLPEAVAVSQRNDIWKLGRHRLFCGDAGVEADMQALMGEHLASMIFADPPYNVRVSSIQGRGKIKHREFAAASGEMSPEQFTAFLKGFMRLAALFSHDGSIHFVCMDWRHILEVVTAGSDVYGELKNLVVWTKPNAGQGSFYRSQHELIFVFKNGEAPHQNNIELGRYGWSRSNVWAYAGVNAFRKDRLAELTVHPTVKPIALVADAMRDCSRRGDIALDPFAGSGTTILAAERVGRIGFGMEIDPLYVDVAIRRWQDLTKRDAVLEATGQTFEEIAASGTGARKRVRL</sequence>
<dbReference type="SMART" id="SM00470">
    <property type="entry name" value="ParB"/>
    <property type="match status" value="1"/>
</dbReference>
<dbReference type="GO" id="GO:0008170">
    <property type="term" value="F:N-methyltransferase activity"/>
    <property type="evidence" value="ECO:0007669"/>
    <property type="project" value="InterPro"/>
</dbReference>
<dbReference type="GO" id="GO:0032259">
    <property type="term" value="P:methylation"/>
    <property type="evidence" value="ECO:0007669"/>
    <property type="project" value="UniProtKB-KW"/>
</dbReference>
<dbReference type="InterPro" id="IPR015840">
    <property type="entry name" value="DNA_MeTrfase_ParB"/>
</dbReference>
<dbReference type="InterPro" id="IPR036086">
    <property type="entry name" value="ParB/Sulfiredoxin_sf"/>
</dbReference>
<dbReference type="REBASE" id="100558">
    <property type="entry name" value="M.Afe76713ORF335P"/>
</dbReference>
<dbReference type="EC" id="2.1.1.-" evidence="5"/>
<dbReference type="Pfam" id="PF02195">
    <property type="entry name" value="ParB_N"/>
    <property type="match status" value="1"/>
</dbReference>
<dbReference type="Gene3D" id="3.90.1530.10">
    <property type="entry name" value="Conserved hypothetical protein from pyrococcus furiosus pfu- 392566-001, ParB domain"/>
    <property type="match status" value="1"/>
</dbReference>
<dbReference type="PRINTS" id="PR00508">
    <property type="entry name" value="S21N4MTFRASE"/>
</dbReference>
<dbReference type="GO" id="GO:0009007">
    <property type="term" value="F:site-specific DNA-methyltransferase (adenine-specific) activity"/>
    <property type="evidence" value="ECO:0007669"/>
    <property type="project" value="UniProtKB-EC"/>
</dbReference>
<dbReference type="InterPro" id="IPR050336">
    <property type="entry name" value="Chromosome_partition/occlusion"/>
</dbReference>
<feature type="compositionally biased region" description="Polar residues" evidence="6">
    <location>
        <begin position="1"/>
        <end position="11"/>
    </location>
</feature>
<dbReference type="Gene3D" id="3.40.50.150">
    <property type="entry name" value="Vaccinia Virus protein VP39"/>
    <property type="match status" value="1"/>
</dbReference>